<reference evidence="1 2" key="1">
    <citation type="submission" date="2019-12" db="EMBL/GenBank/DDBJ databases">
        <title>Whole genome shotgun sequence of Streptomyces tubercidicus NBRC 13090.</title>
        <authorList>
            <person name="Ichikawa N."/>
            <person name="Kimura A."/>
            <person name="Kitahashi Y."/>
            <person name="Komaki H."/>
            <person name="Tamura T."/>
        </authorList>
    </citation>
    <scope>NUCLEOTIDE SEQUENCE [LARGE SCALE GENOMIC DNA]</scope>
    <source>
        <strain evidence="1 2">NBRC 13090</strain>
    </source>
</reference>
<dbReference type="AlphaFoldDB" id="A0A640UKH6"/>
<keyword evidence="2" id="KW-1185">Reference proteome</keyword>
<organism evidence="1 2">
    <name type="scientific">Streptomyces tubercidicus</name>
    <dbReference type="NCBI Taxonomy" id="47759"/>
    <lineage>
        <taxon>Bacteria</taxon>
        <taxon>Bacillati</taxon>
        <taxon>Actinomycetota</taxon>
        <taxon>Actinomycetes</taxon>
        <taxon>Kitasatosporales</taxon>
        <taxon>Streptomycetaceae</taxon>
        <taxon>Streptomyces</taxon>
    </lineage>
</organism>
<protein>
    <submittedName>
        <fullName evidence="1">Uncharacterized protein</fullName>
    </submittedName>
</protein>
<evidence type="ECO:0000313" key="1">
    <source>
        <dbReference type="EMBL" id="GFE36030.1"/>
    </source>
</evidence>
<dbReference type="RefSeq" id="WP_246240125.1">
    <property type="nucleotide sequence ID" value="NZ_BLIR01000001.1"/>
</dbReference>
<accession>A0A640UKH6</accession>
<comment type="caution">
    <text evidence="1">The sequence shown here is derived from an EMBL/GenBank/DDBJ whole genome shotgun (WGS) entry which is preliminary data.</text>
</comment>
<sequence>MLEDYQNDRDVSESDGGLYALAANATGTCATRKAQWEEYLAPSTDPDRKTVLWSLIRRHDPNPDSLVLALVYKQRVMVFMGDATKETEDFILGTWGAPGFPAADLTLKMGHQSSDTSSTERWIKLLKPKRLTISSGTKSFNGSG</sequence>
<dbReference type="EMBL" id="BLIR01000001">
    <property type="protein sequence ID" value="GFE36030.1"/>
    <property type="molecule type" value="Genomic_DNA"/>
</dbReference>
<dbReference type="Proteomes" id="UP000431826">
    <property type="component" value="Unassembled WGS sequence"/>
</dbReference>
<name>A0A640UKH6_9ACTN</name>
<dbReference type="SUPFAM" id="SSF56281">
    <property type="entry name" value="Metallo-hydrolase/oxidoreductase"/>
    <property type="match status" value="1"/>
</dbReference>
<dbReference type="Gene3D" id="3.60.15.10">
    <property type="entry name" value="Ribonuclease Z/Hydroxyacylglutathione hydrolase-like"/>
    <property type="match status" value="1"/>
</dbReference>
<proteinExistence type="predicted"/>
<gene>
    <name evidence="1" type="ORF">Stube_07030</name>
</gene>
<dbReference type="InterPro" id="IPR036866">
    <property type="entry name" value="RibonucZ/Hydroxyglut_hydro"/>
</dbReference>
<evidence type="ECO:0000313" key="2">
    <source>
        <dbReference type="Proteomes" id="UP000431826"/>
    </source>
</evidence>